<dbReference type="InterPro" id="IPR051910">
    <property type="entry name" value="ComF/GntX_DNA_util-trans"/>
</dbReference>
<dbReference type="InterPro" id="IPR000836">
    <property type="entry name" value="PRTase_dom"/>
</dbReference>
<dbReference type="PANTHER" id="PTHR47505">
    <property type="entry name" value="DNA UTILIZATION PROTEIN YHGH"/>
    <property type="match status" value="1"/>
</dbReference>
<evidence type="ECO:0000259" key="2">
    <source>
        <dbReference type="Pfam" id="PF00156"/>
    </source>
</evidence>
<dbReference type="AlphaFoldDB" id="A0A1F6C2E6"/>
<dbReference type="InterPro" id="IPR029057">
    <property type="entry name" value="PRTase-like"/>
</dbReference>
<dbReference type="STRING" id="1798473.A3G50_02435"/>
<dbReference type="CDD" id="cd06223">
    <property type="entry name" value="PRTases_typeI"/>
    <property type="match status" value="1"/>
</dbReference>
<dbReference type="EMBL" id="MFKM01000015">
    <property type="protein sequence ID" value="OGG43385.1"/>
    <property type="molecule type" value="Genomic_DNA"/>
</dbReference>
<dbReference type="SUPFAM" id="SSF53271">
    <property type="entry name" value="PRTase-like"/>
    <property type="match status" value="1"/>
</dbReference>
<accession>A0A1F6C2E6</accession>
<comment type="caution">
    <text evidence="3">The sequence shown here is derived from an EMBL/GenBank/DDBJ whole genome shotgun (WGS) entry which is preliminary data.</text>
</comment>
<organism evidence="3 4">
    <name type="scientific">Candidatus Jorgensenbacteria bacterium RIFCSPLOWO2_12_FULL_42_11</name>
    <dbReference type="NCBI Taxonomy" id="1798473"/>
    <lineage>
        <taxon>Bacteria</taxon>
        <taxon>Candidatus Joergenseniibacteriota</taxon>
    </lineage>
</organism>
<dbReference type="PANTHER" id="PTHR47505:SF1">
    <property type="entry name" value="DNA UTILIZATION PROTEIN YHGH"/>
    <property type="match status" value="1"/>
</dbReference>
<evidence type="ECO:0000313" key="3">
    <source>
        <dbReference type="EMBL" id="OGG43385.1"/>
    </source>
</evidence>
<feature type="domain" description="Phosphoribosyltransferase" evidence="2">
    <location>
        <begin position="158"/>
        <end position="252"/>
    </location>
</feature>
<proteinExistence type="inferred from homology"/>
<sequence>MKEKTLKFWGLFLDLLFPPVCLVCRRRLTQYKETKKDSPEARPEERAAAEGNSFSFLCSSCSQKIKINTAAFCPVCSKRLPENKKTCHQESPFILAAAGFYGDKTLDPLITLLKYQKIKTAAIPLGEILTEYLIQNLKLEIKNFILVPVPLYWGKEKQRGFNQANLIADQLAKNTGLAVVKNILKRIKNTASQVGLKDKEKREINVRGCFAVEKPELLFQKNVIILDDVFTTGATMKEAASVIKKAGAKKIIGLVAAKT</sequence>
<name>A0A1F6C2E6_9BACT</name>
<dbReference type="Gene3D" id="3.40.50.2020">
    <property type="match status" value="1"/>
</dbReference>
<comment type="similarity">
    <text evidence="1">Belongs to the ComF/GntX family.</text>
</comment>
<reference evidence="3 4" key="1">
    <citation type="journal article" date="2016" name="Nat. Commun.">
        <title>Thousands of microbial genomes shed light on interconnected biogeochemical processes in an aquifer system.</title>
        <authorList>
            <person name="Anantharaman K."/>
            <person name="Brown C.T."/>
            <person name="Hug L.A."/>
            <person name="Sharon I."/>
            <person name="Castelle C.J."/>
            <person name="Probst A.J."/>
            <person name="Thomas B.C."/>
            <person name="Singh A."/>
            <person name="Wilkins M.J."/>
            <person name="Karaoz U."/>
            <person name="Brodie E.L."/>
            <person name="Williams K.H."/>
            <person name="Hubbard S.S."/>
            <person name="Banfield J.F."/>
        </authorList>
    </citation>
    <scope>NUCLEOTIDE SEQUENCE [LARGE SCALE GENOMIC DNA]</scope>
</reference>
<protein>
    <recommendedName>
        <fullName evidence="2">Phosphoribosyltransferase domain-containing protein</fullName>
    </recommendedName>
</protein>
<dbReference type="Pfam" id="PF00156">
    <property type="entry name" value="Pribosyltran"/>
    <property type="match status" value="1"/>
</dbReference>
<evidence type="ECO:0000313" key="4">
    <source>
        <dbReference type="Proteomes" id="UP000176633"/>
    </source>
</evidence>
<evidence type="ECO:0000256" key="1">
    <source>
        <dbReference type="ARBA" id="ARBA00008007"/>
    </source>
</evidence>
<dbReference type="Proteomes" id="UP000176633">
    <property type="component" value="Unassembled WGS sequence"/>
</dbReference>
<gene>
    <name evidence="3" type="ORF">A3G50_02435</name>
</gene>